<accession>A0A844BAG0</accession>
<dbReference type="InterPro" id="IPR025209">
    <property type="entry name" value="DUF4209"/>
</dbReference>
<proteinExistence type="predicted"/>
<protein>
    <submittedName>
        <fullName evidence="3">DUF4209 domain-containing protein</fullName>
    </submittedName>
</protein>
<evidence type="ECO:0000259" key="1">
    <source>
        <dbReference type="Pfam" id="PF13910"/>
    </source>
</evidence>
<dbReference type="Pfam" id="PF13910">
    <property type="entry name" value="DUF4209"/>
    <property type="match status" value="1"/>
</dbReference>
<comment type="caution">
    <text evidence="3">The sequence shown here is derived from an EMBL/GenBank/DDBJ whole genome shotgun (WGS) entry which is preliminary data.</text>
</comment>
<dbReference type="InterPro" id="IPR055804">
    <property type="entry name" value="DUF7380"/>
</dbReference>
<evidence type="ECO:0000259" key="2">
    <source>
        <dbReference type="Pfam" id="PF24098"/>
    </source>
</evidence>
<gene>
    <name evidence="3" type="ORF">GHT07_09545</name>
</gene>
<dbReference type="Proteomes" id="UP000487350">
    <property type="component" value="Unassembled WGS sequence"/>
</dbReference>
<dbReference type="Pfam" id="PF24098">
    <property type="entry name" value="DUF7380"/>
    <property type="match status" value="1"/>
</dbReference>
<dbReference type="RefSeq" id="WP_153584836.1">
    <property type="nucleotide sequence ID" value="NZ_WJBU01000008.1"/>
</dbReference>
<keyword evidence="4" id="KW-1185">Reference proteome</keyword>
<sequence>MSNTRFPADLVLTKADFDASGWYDVLAGEAGERCSSMWRPLSDAAKAAIDAGDIERAKVLWLLSDAASMRLTPDSTNGPFQPMMVFGDQRSALPEDLSETDVDFFLQVVNDVTNARLRGRIADLVWLLKRAPRVPAMALVAIDAYRELPLEMDSWLADGRECWSRALSLARSLGEAAGTRLAEMEAAMLDTLLNAKPADRFFPRQLADAMQKTGLARERRLDAAAKLEGLGKDAEVAKDFHGAKSFYEAAATWFAAGGDKVGAARTTAAEAECWVSLADSPHQSGQVAQIVATSQYENAIQTYRTIGRAQRAALAVDERIEELRARLTVAGEGSLGEMGMVRTPGINITELVNHARDAVAGKPVLQALAEFGALYEGVDVTKARADAVSTLQSSPFQAMFGSTHFSREGRVVAKRPALGLAPLDSSEGQEAIWATMVRDHQLTLSLVVQGQVVPAFQVLATEHKPLLGDFVALARNASIVPKDRASIVGKGLYLGLEGDFVTAVHILVPQLENLVRHHLKAAGAVTSHLDPGGVETENGLSRLMELPQAEQVFGASVCFDIKAVFCSPYGPNLRNELAHGLLDDSACQSVAGIFAWWFMFRLVYANFWNAQHGGEAVVSDGAGRPGDEWKADEK</sequence>
<dbReference type="EMBL" id="WJBU01000008">
    <property type="protein sequence ID" value="MRD47521.1"/>
    <property type="molecule type" value="Genomic_DNA"/>
</dbReference>
<feature type="domain" description="DUF4209" evidence="1">
    <location>
        <begin position="511"/>
        <end position="601"/>
    </location>
</feature>
<name>A0A844BAG0_9BURK</name>
<evidence type="ECO:0000313" key="3">
    <source>
        <dbReference type="EMBL" id="MRD47521.1"/>
    </source>
</evidence>
<organism evidence="3 4">
    <name type="scientific">Caenimonas koreensis DSM 17982</name>
    <dbReference type="NCBI Taxonomy" id="1121255"/>
    <lineage>
        <taxon>Bacteria</taxon>
        <taxon>Pseudomonadati</taxon>
        <taxon>Pseudomonadota</taxon>
        <taxon>Betaproteobacteria</taxon>
        <taxon>Burkholderiales</taxon>
        <taxon>Comamonadaceae</taxon>
        <taxon>Caenimonas</taxon>
    </lineage>
</organism>
<dbReference type="OrthoDB" id="5519791at2"/>
<reference evidence="3 4" key="1">
    <citation type="submission" date="2019-11" db="EMBL/GenBank/DDBJ databases">
        <title>Caenimonas koreensis gen. nov., sp. nov., isolated from activated sludge.</title>
        <authorList>
            <person name="Seung H.R."/>
        </authorList>
    </citation>
    <scope>NUCLEOTIDE SEQUENCE [LARGE SCALE GENOMIC DNA]</scope>
    <source>
        <strain evidence="3 4">EMB320</strain>
    </source>
</reference>
<dbReference type="AlphaFoldDB" id="A0A844BAG0"/>
<feature type="domain" description="DUF7380" evidence="2">
    <location>
        <begin position="9"/>
        <end position="178"/>
    </location>
</feature>
<evidence type="ECO:0000313" key="4">
    <source>
        <dbReference type="Proteomes" id="UP000487350"/>
    </source>
</evidence>